<feature type="compositionally biased region" description="Basic and acidic residues" evidence="2">
    <location>
        <begin position="496"/>
        <end position="505"/>
    </location>
</feature>
<evidence type="ECO:0000256" key="1">
    <source>
        <dbReference type="PROSITE-ProRule" id="PRU00047"/>
    </source>
</evidence>
<feature type="domain" description="CCHC-type" evidence="3">
    <location>
        <begin position="161"/>
        <end position="174"/>
    </location>
</feature>
<feature type="region of interest" description="Disordered" evidence="2">
    <location>
        <begin position="484"/>
        <end position="517"/>
    </location>
</feature>
<keyword evidence="5" id="KW-1185">Reference proteome</keyword>
<dbReference type="GO" id="GO:0003676">
    <property type="term" value="F:nucleic acid binding"/>
    <property type="evidence" value="ECO:0007669"/>
    <property type="project" value="InterPro"/>
</dbReference>
<dbReference type="Pfam" id="PF04784">
    <property type="entry name" value="DUF547"/>
    <property type="match status" value="1"/>
</dbReference>
<dbReference type="InterPro" id="IPR006869">
    <property type="entry name" value="DUF547"/>
</dbReference>
<organism evidence="4 5">
    <name type="scientific">Oryza sativa subsp. indica</name>
    <name type="common">Rice</name>
    <dbReference type="NCBI Taxonomy" id="39946"/>
    <lineage>
        <taxon>Eukaryota</taxon>
        <taxon>Viridiplantae</taxon>
        <taxon>Streptophyta</taxon>
        <taxon>Embryophyta</taxon>
        <taxon>Tracheophyta</taxon>
        <taxon>Spermatophyta</taxon>
        <taxon>Magnoliopsida</taxon>
        <taxon>Liliopsida</taxon>
        <taxon>Poales</taxon>
        <taxon>Poaceae</taxon>
        <taxon>BOP clade</taxon>
        <taxon>Oryzoideae</taxon>
        <taxon>Oryzeae</taxon>
        <taxon>Oryzinae</taxon>
        <taxon>Oryza</taxon>
        <taxon>Oryza sativa</taxon>
    </lineage>
</organism>
<dbReference type="PROSITE" id="PS50158">
    <property type="entry name" value="ZF_CCHC"/>
    <property type="match status" value="1"/>
</dbReference>
<keyword evidence="1" id="KW-0479">Metal-binding</keyword>
<dbReference type="Gramene" id="BGIOSGA028852-TA">
    <property type="protein sequence ID" value="BGIOSGA028852-PA"/>
    <property type="gene ID" value="BGIOSGA028852"/>
</dbReference>
<dbReference type="InterPro" id="IPR001878">
    <property type="entry name" value="Znf_CCHC"/>
</dbReference>
<keyword evidence="1" id="KW-0862">Zinc</keyword>
<name>B8BBV2_ORYSI</name>
<dbReference type="Proteomes" id="UP000007015">
    <property type="component" value="Chromosome 8"/>
</dbReference>
<dbReference type="EMBL" id="CM000133">
    <property type="protein sequence ID" value="EEC83738.1"/>
    <property type="molecule type" value="Genomic_DNA"/>
</dbReference>
<evidence type="ECO:0000259" key="3">
    <source>
        <dbReference type="PROSITE" id="PS50158"/>
    </source>
</evidence>
<dbReference type="InterPro" id="IPR036875">
    <property type="entry name" value="Znf_CCHC_sf"/>
</dbReference>
<reference evidence="4 5" key="1">
    <citation type="journal article" date="2005" name="PLoS Biol.">
        <title>The genomes of Oryza sativa: a history of duplications.</title>
        <authorList>
            <person name="Yu J."/>
            <person name="Wang J."/>
            <person name="Lin W."/>
            <person name="Li S."/>
            <person name="Li H."/>
            <person name="Zhou J."/>
            <person name="Ni P."/>
            <person name="Dong W."/>
            <person name="Hu S."/>
            <person name="Zeng C."/>
            <person name="Zhang J."/>
            <person name="Zhang Y."/>
            <person name="Li R."/>
            <person name="Xu Z."/>
            <person name="Li S."/>
            <person name="Li X."/>
            <person name="Zheng H."/>
            <person name="Cong L."/>
            <person name="Lin L."/>
            <person name="Yin J."/>
            <person name="Geng J."/>
            <person name="Li G."/>
            <person name="Shi J."/>
            <person name="Liu J."/>
            <person name="Lv H."/>
            <person name="Li J."/>
            <person name="Wang J."/>
            <person name="Deng Y."/>
            <person name="Ran L."/>
            <person name="Shi X."/>
            <person name="Wang X."/>
            <person name="Wu Q."/>
            <person name="Li C."/>
            <person name="Ren X."/>
            <person name="Wang J."/>
            <person name="Wang X."/>
            <person name="Li D."/>
            <person name="Liu D."/>
            <person name="Zhang X."/>
            <person name="Ji Z."/>
            <person name="Zhao W."/>
            <person name="Sun Y."/>
            <person name="Zhang Z."/>
            <person name="Bao J."/>
            <person name="Han Y."/>
            <person name="Dong L."/>
            <person name="Ji J."/>
            <person name="Chen P."/>
            <person name="Wu S."/>
            <person name="Liu J."/>
            <person name="Xiao Y."/>
            <person name="Bu D."/>
            <person name="Tan J."/>
            <person name="Yang L."/>
            <person name="Ye C."/>
            <person name="Zhang J."/>
            <person name="Xu J."/>
            <person name="Zhou Y."/>
            <person name="Yu Y."/>
            <person name="Zhang B."/>
            <person name="Zhuang S."/>
            <person name="Wei H."/>
            <person name="Liu B."/>
            <person name="Lei M."/>
            <person name="Yu H."/>
            <person name="Li Y."/>
            <person name="Xu H."/>
            <person name="Wei S."/>
            <person name="He X."/>
            <person name="Fang L."/>
            <person name="Zhang Z."/>
            <person name="Zhang Y."/>
            <person name="Huang X."/>
            <person name="Su Z."/>
            <person name="Tong W."/>
            <person name="Li J."/>
            <person name="Tong Z."/>
            <person name="Li S."/>
            <person name="Ye J."/>
            <person name="Wang L."/>
            <person name="Fang L."/>
            <person name="Lei T."/>
            <person name="Chen C."/>
            <person name="Chen H."/>
            <person name="Xu Z."/>
            <person name="Li H."/>
            <person name="Huang H."/>
            <person name="Zhang F."/>
            <person name="Xu H."/>
            <person name="Li N."/>
            <person name="Zhao C."/>
            <person name="Li S."/>
            <person name="Dong L."/>
            <person name="Huang Y."/>
            <person name="Li L."/>
            <person name="Xi Y."/>
            <person name="Qi Q."/>
            <person name="Li W."/>
            <person name="Zhang B."/>
            <person name="Hu W."/>
            <person name="Zhang Y."/>
            <person name="Tian X."/>
            <person name="Jiao Y."/>
            <person name="Liang X."/>
            <person name="Jin J."/>
            <person name="Gao L."/>
            <person name="Zheng W."/>
            <person name="Hao B."/>
            <person name="Liu S."/>
            <person name="Wang W."/>
            <person name="Yuan L."/>
            <person name="Cao M."/>
            <person name="McDermott J."/>
            <person name="Samudrala R."/>
            <person name="Wang J."/>
            <person name="Wong G.K."/>
            <person name="Yang H."/>
        </authorList>
    </citation>
    <scope>NUCLEOTIDE SEQUENCE [LARGE SCALE GENOMIC DNA]</scope>
    <source>
        <strain evidence="5">cv. 93-11</strain>
    </source>
</reference>
<keyword evidence="1" id="KW-0863">Zinc-finger</keyword>
<feature type="region of interest" description="Disordered" evidence="2">
    <location>
        <begin position="125"/>
        <end position="147"/>
    </location>
</feature>
<dbReference type="AlphaFoldDB" id="B8BBV2"/>
<dbReference type="OMA" id="NDGREMN"/>
<dbReference type="STRING" id="39946.B8BBV2"/>
<evidence type="ECO:0000313" key="4">
    <source>
        <dbReference type="EMBL" id="EEC83738.1"/>
    </source>
</evidence>
<dbReference type="HOGENOM" id="CLU_395577_0_0_1"/>
<evidence type="ECO:0000256" key="2">
    <source>
        <dbReference type="SAM" id="MobiDB-lite"/>
    </source>
</evidence>
<feature type="region of interest" description="Disordered" evidence="2">
    <location>
        <begin position="18"/>
        <end position="45"/>
    </location>
</feature>
<dbReference type="SUPFAM" id="SSF57756">
    <property type="entry name" value="Retrovirus zinc finger-like domains"/>
    <property type="match status" value="1"/>
</dbReference>
<protein>
    <recommendedName>
        <fullName evidence="3">CCHC-type domain-containing protein</fullName>
    </recommendedName>
</protein>
<gene>
    <name evidence="4" type="ORF">OsI_29594</name>
</gene>
<accession>B8BBV2</accession>
<evidence type="ECO:0000313" key="5">
    <source>
        <dbReference type="Proteomes" id="UP000007015"/>
    </source>
</evidence>
<proteinExistence type="predicted"/>
<dbReference type="PANTHER" id="PTHR46248:SF9">
    <property type="entry name" value="EXPRESSED PROTEIN"/>
    <property type="match status" value="1"/>
</dbReference>
<dbReference type="Gene3D" id="4.10.60.10">
    <property type="entry name" value="Zinc finger, CCHC-type"/>
    <property type="match status" value="1"/>
</dbReference>
<dbReference type="GO" id="GO:0008270">
    <property type="term" value="F:zinc ion binding"/>
    <property type="evidence" value="ECO:0007669"/>
    <property type="project" value="UniProtKB-KW"/>
</dbReference>
<dbReference type="PANTHER" id="PTHR46248">
    <property type="entry name" value="EXPRESSED PROTEIN"/>
    <property type="match status" value="1"/>
</dbReference>
<sequence length="697" mass="77297">MLGDGEIHNHGCIVLRGFSQGHKDSKRGHRDSKQGHSSNRGLKDFTRDHRDFSIGVFVLNNQGLWVELLGKIRYGKDKLNQQKIGEVVSVVEEKEKNLGSKIEQVEVKGEAGLIVQQKRESSNVEAMLNKEKKSEESKTEGDTKGVVKDGVDKGAQIRKWCGKCRSMGHIAKDCVVRKYCVICSKVSHNTDECFVAQQPKPVAKMVGYAAGGLGCVLKQNAKSTMGKEHVNPKAIITVLDEGKLAGKQLEESVKRWSHEAEAVGSNLGPVFEIDMELLKLEDCVRIKVGVLDPGALPLTFILTDTKGLMYAAHYHLEEIVEVGWFQGKEKLKQGEDDGHSKGLEVLGVGSSRKGKVVRQDIEKYCDDCCAFSGGKNKGGGLRGQLGQSMSKGEMVRNLSQIEKDRELAEALQMEEQLKVSTEVGQPSGMGGKIKNDGREMNEVMVKDKERNDEDKMEEDMPKKPVMAREQLEAEGERVQLIGSEEMESQESGGDNIKGKEDHKSEEEAEFEEGKKNKRLRDKEDKKILEMAMERKEAKNAFINKDANTQVLRDLEVNPKGVKSGNGAAAAARGVFGLDWPEPSVTFALSCGSWSSPAVRVYTACHVEEELEAAKRDYLQAAVGVSTATSISIPKLLHWYLLDFTKDVSSLMDWVCLQLPGERRRHAVEAVEASRRSPSPPPIQVVPYEFRFRYLLAT</sequence>